<feature type="compositionally biased region" description="Basic and acidic residues" evidence="1">
    <location>
        <begin position="257"/>
        <end position="266"/>
    </location>
</feature>
<feature type="region of interest" description="Disordered" evidence="1">
    <location>
        <begin position="299"/>
        <end position="477"/>
    </location>
</feature>
<dbReference type="EMBL" id="JAIWQS010000012">
    <property type="protein sequence ID" value="KAJ8748288.1"/>
    <property type="molecule type" value="Genomic_DNA"/>
</dbReference>
<dbReference type="GO" id="GO:0006338">
    <property type="term" value="P:chromatin remodeling"/>
    <property type="evidence" value="ECO:0007669"/>
    <property type="project" value="InterPro"/>
</dbReference>
<dbReference type="Pfam" id="PF04795">
    <property type="entry name" value="PAPA-1"/>
    <property type="match status" value="1"/>
</dbReference>
<feature type="region of interest" description="Disordered" evidence="1">
    <location>
        <begin position="245"/>
        <end position="274"/>
    </location>
</feature>
<evidence type="ECO:0000259" key="2">
    <source>
        <dbReference type="SMART" id="SM01406"/>
    </source>
</evidence>
<dbReference type="InterPro" id="IPR007529">
    <property type="entry name" value="Znf_HIT"/>
</dbReference>
<organism evidence="3 4">
    <name type="scientific">Erythroxylum novogranatense</name>
    <dbReference type="NCBI Taxonomy" id="1862640"/>
    <lineage>
        <taxon>Eukaryota</taxon>
        <taxon>Viridiplantae</taxon>
        <taxon>Streptophyta</taxon>
        <taxon>Embryophyta</taxon>
        <taxon>Tracheophyta</taxon>
        <taxon>Spermatophyta</taxon>
        <taxon>Magnoliopsida</taxon>
        <taxon>eudicotyledons</taxon>
        <taxon>Gunneridae</taxon>
        <taxon>Pentapetalae</taxon>
        <taxon>rosids</taxon>
        <taxon>fabids</taxon>
        <taxon>Malpighiales</taxon>
        <taxon>Erythroxylaceae</taxon>
        <taxon>Erythroxylum</taxon>
    </lineage>
</organism>
<dbReference type="Pfam" id="PF04438">
    <property type="entry name" value="zf-HIT"/>
    <property type="match status" value="1"/>
</dbReference>
<gene>
    <name evidence="3" type="ORF">K2173_000860</name>
</gene>
<feature type="compositionally biased region" description="Basic and acidic residues" evidence="1">
    <location>
        <begin position="462"/>
        <end position="477"/>
    </location>
</feature>
<feature type="compositionally biased region" description="Basic and acidic residues" evidence="1">
    <location>
        <begin position="367"/>
        <end position="380"/>
    </location>
</feature>
<proteinExistence type="predicted"/>
<feature type="region of interest" description="Disordered" evidence="1">
    <location>
        <begin position="1"/>
        <end position="71"/>
    </location>
</feature>
<feature type="compositionally biased region" description="Polar residues" evidence="1">
    <location>
        <begin position="381"/>
        <end position="401"/>
    </location>
</feature>
<dbReference type="SMART" id="SM01406">
    <property type="entry name" value="PAPA-1"/>
    <property type="match status" value="1"/>
</dbReference>
<name>A0AAV8S7Z7_9ROSI</name>
<dbReference type="PANTHER" id="PTHR21561:SF25">
    <property type="entry name" value="OS03G0811500 PROTEIN"/>
    <property type="match status" value="1"/>
</dbReference>
<dbReference type="InterPro" id="IPR006880">
    <property type="entry name" value="INO80B_C"/>
</dbReference>
<evidence type="ECO:0000313" key="4">
    <source>
        <dbReference type="Proteomes" id="UP001159364"/>
    </source>
</evidence>
<feature type="compositionally biased region" description="Polar residues" evidence="1">
    <location>
        <begin position="139"/>
        <end position="148"/>
    </location>
</feature>
<accession>A0AAV8S7Z7</accession>
<dbReference type="Proteomes" id="UP001159364">
    <property type="component" value="Linkage Group LG12"/>
</dbReference>
<evidence type="ECO:0000313" key="3">
    <source>
        <dbReference type="EMBL" id="KAJ8748288.1"/>
    </source>
</evidence>
<reference evidence="3 4" key="1">
    <citation type="submission" date="2021-09" db="EMBL/GenBank/DDBJ databases">
        <title>Genomic insights and catalytic innovation underlie evolution of tropane alkaloids biosynthesis.</title>
        <authorList>
            <person name="Wang Y.-J."/>
            <person name="Tian T."/>
            <person name="Huang J.-P."/>
            <person name="Huang S.-X."/>
        </authorList>
    </citation>
    <scope>NUCLEOTIDE SEQUENCE [LARGE SCALE GENOMIC DNA]</scope>
    <source>
        <strain evidence="3">KIB-2018</strain>
        <tissue evidence="3">Leaf</tissue>
    </source>
</reference>
<feature type="compositionally biased region" description="Polar residues" evidence="1">
    <location>
        <begin position="42"/>
        <end position="52"/>
    </location>
</feature>
<feature type="compositionally biased region" description="Acidic residues" evidence="1">
    <location>
        <begin position="338"/>
        <end position="356"/>
    </location>
</feature>
<dbReference type="GO" id="GO:0031011">
    <property type="term" value="C:Ino80 complex"/>
    <property type="evidence" value="ECO:0007669"/>
    <property type="project" value="InterPro"/>
</dbReference>
<feature type="domain" description="INO80 complex subunit B-like conserved region" evidence="2">
    <location>
        <begin position="426"/>
        <end position="511"/>
    </location>
</feature>
<evidence type="ECO:0000256" key="1">
    <source>
        <dbReference type="SAM" id="MobiDB-lite"/>
    </source>
</evidence>
<feature type="compositionally biased region" description="Polar residues" evidence="1">
    <location>
        <begin position="179"/>
        <end position="196"/>
    </location>
</feature>
<dbReference type="CDD" id="cd23021">
    <property type="entry name" value="zf-HIT_IN80B"/>
    <property type="match status" value="1"/>
</dbReference>
<comment type="caution">
    <text evidence="3">The sequence shown here is derived from an EMBL/GenBank/DDBJ whole genome shotgun (WGS) entry which is preliminary data.</text>
</comment>
<feature type="region of interest" description="Disordered" evidence="1">
    <location>
        <begin position="179"/>
        <end position="203"/>
    </location>
</feature>
<dbReference type="PANTHER" id="PTHR21561">
    <property type="entry name" value="INO80 COMPLEX SUBUNIT B"/>
    <property type="match status" value="1"/>
</dbReference>
<dbReference type="InterPro" id="IPR029523">
    <property type="entry name" value="INO80B/Ies2"/>
</dbReference>
<feature type="compositionally biased region" description="Basic and acidic residues" evidence="1">
    <location>
        <begin position="420"/>
        <end position="446"/>
    </location>
</feature>
<keyword evidence="4" id="KW-1185">Reference proteome</keyword>
<dbReference type="AlphaFoldDB" id="A0AAV8S7Z7"/>
<sequence>MDESGLSHFDGIGSAIRKKRSRASRRPKPDAQAFADSIDHSPLSTSTPSGDASNAAIDGNTDVNSRRKEFNLNHCMPRIPSASGVEAERANARNREGGGYNAFCGNDPRQSVMHNKRSSEGILAPANWKSTSRSDMESRTMNTYNGRNGETHKSEQSEDSMTNDNKVKKVKLKVGNVTRTINANSTTNGASSTADAQSLDLPKSRHKQNLLGNLEEDNFISDRRTGLQGVPWKDFSSGGFTLGKETYSMGRVPGKGKQGDKSEPLRKSKRVPKRRVLDEEIDEDDEIRYLEKLKNKGALGYGEDDEESNRKQRKLSTMGNGGMLRIGKDGKKSRTERELEDTDYEEEEAQVSDDELEGNHKKKKQKKESVDSLMDGKREMTLTSRQRALQSSRDGSSTAGTNFIEFPDGLPPAPSRKQKEKLSEVEMQLKKSEAAQRRRLQVEKAAQESQAEAIRKILGQDSNRKKREEKLKKRHEELAKEKAASAQMLASNTIRWTSGPTGITLTFSKDMGLPSILDCKPVRYPPPREKCAGPTCTNPFKYRDSKTNLPLCSLNCYKAMQDQGNSEADGSPSCQSAR</sequence>
<feature type="compositionally biased region" description="Basic residues" evidence="1">
    <location>
        <begin position="16"/>
        <end position="26"/>
    </location>
</feature>
<feature type="region of interest" description="Disordered" evidence="1">
    <location>
        <begin position="128"/>
        <end position="165"/>
    </location>
</feature>
<feature type="compositionally biased region" description="Basic and acidic residues" evidence="1">
    <location>
        <begin position="326"/>
        <end position="337"/>
    </location>
</feature>
<protein>
    <recommendedName>
        <fullName evidence="2">INO80 complex subunit B-like conserved region domain-containing protein</fullName>
    </recommendedName>
</protein>